<dbReference type="PANTHER" id="PTHR13580">
    <property type="entry name" value="TGF-BETA INDUCED APOPTOSIS PROTEIN"/>
    <property type="match status" value="1"/>
</dbReference>
<feature type="region of interest" description="Disordered" evidence="9">
    <location>
        <begin position="401"/>
        <end position="443"/>
    </location>
</feature>
<feature type="region of interest" description="Disordered" evidence="9">
    <location>
        <begin position="828"/>
        <end position="858"/>
    </location>
</feature>
<dbReference type="Pfam" id="PF16019">
    <property type="entry name" value="CSRNP_N"/>
    <property type="match status" value="1"/>
</dbReference>
<gene>
    <name evidence="11" type="ORF">GSLYS_00010244001</name>
</gene>
<evidence type="ECO:0000313" key="12">
    <source>
        <dbReference type="Proteomes" id="UP001497497"/>
    </source>
</evidence>
<keyword evidence="4" id="KW-0805">Transcription regulation</keyword>
<proteinExistence type="inferred from homology"/>
<keyword evidence="5" id="KW-0238">DNA-binding</keyword>
<organism evidence="11 12">
    <name type="scientific">Lymnaea stagnalis</name>
    <name type="common">Great pond snail</name>
    <name type="synonym">Helix stagnalis</name>
    <dbReference type="NCBI Taxonomy" id="6523"/>
    <lineage>
        <taxon>Eukaryota</taxon>
        <taxon>Metazoa</taxon>
        <taxon>Spiralia</taxon>
        <taxon>Lophotrochozoa</taxon>
        <taxon>Mollusca</taxon>
        <taxon>Gastropoda</taxon>
        <taxon>Heterobranchia</taxon>
        <taxon>Euthyneura</taxon>
        <taxon>Panpulmonata</taxon>
        <taxon>Hygrophila</taxon>
        <taxon>Lymnaeoidea</taxon>
        <taxon>Lymnaeidae</taxon>
        <taxon>Lymnaea</taxon>
    </lineage>
</organism>
<name>A0AAV2HQF0_LYMST</name>
<evidence type="ECO:0000256" key="2">
    <source>
        <dbReference type="ARBA" id="ARBA00008548"/>
    </source>
</evidence>
<reference evidence="11 12" key="1">
    <citation type="submission" date="2024-04" db="EMBL/GenBank/DDBJ databases">
        <authorList>
            <consortium name="Genoscope - CEA"/>
            <person name="William W."/>
        </authorList>
    </citation>
    <scope>NUCLEOTIDE SEQUENCE [LARGE SCALE GENOMIC DNA]</scope>
</reference>
<dbReference type="GO" id="GO:0006915">
    <property type="term" value="P:apoptotic process"/>
    <property type="evidence" value="ECO:0007669"/>
    <property type="project" value="UniProtKB-KW"/>
</dbReference>
<feature type="compositionally biased region" description="Low complexity" evidence="9">
    <location>
        <begin position="1041"/>
        <end position="1057"/>
    </location>
</feature>
<feature type="region of interest" description="Disordered" evidence="9">
    <location>
        <begin position="464"/>
        <end position="485"/>
    </location>
</feature>
<keyword evidence="7" id="KW-0804">Transcription</keyword>
<keyword evidence="12" id="KW-1185">Reference proteome</keyword>
<feature type="compositionally biased region" description="Low complexity" evidence="9">
    <location>
        <begin position="433"/>
        <end position="443"/>
    </location>
</feature>
<feature type="compositionally biased region" description="Low complexity" evidence="9">
    <location>
        <begin position="401"/>
        <end position="410"/>
    </location>
</feature>
<evidence type="ECO:0000256" key="7">
    <source>
        <dbReference type="ARBA" id="ARBA00023163"/>
    </source>
</evidence>
<evidence type="ECO:0000256" key="5">
    <source>
        <dbReference type="ARBA" id="ARBA00023125"/>
    </source>
</evidence>
<accession>A0AAV2HQF0</accession>
<feature type="compositionally biased region" description="Acidic residues" evidence="9">
    <location>
        <begin position="137"/>
        <end position="150"/>
    </location>
</feature>
<evidence type="ECO:0000256" key="3">
    <source>
        <dbReference type="ARBA" id="ARBA00022703"/>
    </source>
</evidence>
<feature type="compositionally biased region" description="Polar residues" evidence="9">
    <location>
        <begin position="17"/>
        <end position="37"/>
    </location>
</feature>
<feature type="region of interest" description="Disordered" evidence="9">
    <location>
        <begin position="962"/>
        <end position="995"/>
    </location>
</feature>
<feature type="region of interest" description="Disordered" evidence="9">
    <location>
        <begin position="1"/>
        <end position="54"/>
    </location>
</feature>
<evidence type="ECO:0000259" key="10">
    <source>
        <dbReference type="Pfam" id="PF16019"/>
    </source>
</evidence>
<feature type="compositionally biased region" description="Low complexity" evidence="9">
    <location>
        <begin position="304"/>
        <end position="318"/>
    </location>
</feature>
<dbReference type="AlphaFoldDB" id="A0AAV2HQF0"/>
<dbReference type="GO" id="GO:0000981">
    <property type="term" value="F:DNA-binding transcription factor activity, RNA polymerase II-specific"/>
    <property type="evidence" value="ECO:0007669"/>
    <property type="project" value="TreeGrafter"/>
</dbReference>
<evidence type="ECO:0000256" key="4">
    <source>
        <dbReference type="ARBA" id="ARBA00023015"/>
    </source>
</evidence>
<dbReference type="EMBL" id="CAXITT010000226">
    <property type="protein sequence ID" value="CAL1536331.1"/>
    <property type="molecule type" value="Genomic_DNA"/>
</dbReference>
<feature type="region of interest" description="Disordered" evidence="9">
    <location>
        <begin position="293"/>
        <end position="323"/>
    </location>
</feature>
<keyword evidence="3" id="KW-0053">Apoptosis</keyword>
<feature type="domain" description="Cysteine/serine-rich nuclear protein N-terminal" evidence="10">
    <location>
        <begin position="54"/>
        <end position="262"/>
    </location>
</feature>
<evidence type="ECO:0000313" key="11">
    <source>
        <dbReference type="EMBL" id="CAL1536331.1"/>
    </source>
</evidence>
<dbReference type="InterPro" id="IPR023260">
    <property type="entry name" value="Cys/Ser-rich_nuc_prot"/>
</dbReference>
<feature type="compositionally biased region" description="Polar residues" evidence="9">
    <location>
        <begin position="828"/>
        <end position="852"/>
    </location>
</feature>
<dbReference type="Proteomes" id="UP001497497">
    <property type="component" value="Unassembled WGS sequence"/>
</dbReference>
<evidence type="ECO:0000256" key="9">
    <source>
        <dbReference type="SAM" id="MobiDB-lite"/>
    </source>
</evidence>
<keyword evidence="6" id="KW-0010">Activator</keyword>
<comment type="similarity">
    <text evidence="2">Belongs to the AXUD1 family.</text>
</comment>
<feature type="region of interest" description="Disordered" evidence="9">
    <location>
        <begin position="1033"/>
        <end position="1072"/>
    </location>
</feature>
<feature type="region of interest" description="Disordered" evidence="9">
    <location>
        <begin position="125"/>
        <end position="150"/>
    </location>
</feature>
<feature type="compositionally biased region" description="Basic and acidic residues" evidence="9">
    <location>
        <begin position="968"/>
        <end position="985"/>
    </location>
</feature>
<dbReference type="PRINTS" id="PR02031">
    <property type="entry name" value="CYSSERRICHNP"/>
</dbReference>
<evidence type="ECO:0000256" key="8">
    <source>
        <dbReference type="ARBA" id="ARBA00023242"/>
    </source>
</evidence>
<comment type="caution">
    <text evidence="11">The sequence shown here is derived from an EMBL/GenBank/DDBJ whole genome shotgun (WGS) entry which is preliminary data.</text>
</comment>
<comment type="subcellular location">
    <subcellularLocation>
        <location evidence="1">Nucleus</location>
    </subcellularLocation>
</comment>
<dbReference type="PANTHER" id="PTHR13580:SF9">
    <property type="entry name" value="AXIN1 UP-REGULATED 1, ISOFORM A"/>
    <property type="match status" value="1"/>
</dbReference>
<dbReference type="GO" id="GO:0043565">
    <property type="term" value="F:sequence-specific DNA binding"/>
    <property type="evidence" value="ECO:0007669"/>
    <property type="project" value="TreeGrafter"/>
</dbReference>
<evidence type="ECO:0000256" key="6">
    <source>
        <dbReference type="ARBA" id="ARBA00023159"/>
    </source>
</evidence>
<dbReference type="InterPro" id="IPR031972">
    <property type="entry name" value="CSRNP_N"/>
</dbReference>
<keyword evidence="8" id="KW-0539">Nucleus</keyword>
<evidence type="ECO:0000256" key="1">
    <source>
        <dbReference type="ARBA" id="ARBA00004123"/>
    </source>
</evidence>
<sequence length="1084" mass="116640">MLKRKLDEGVGEGEGTDTATPPNGQSESDDSNCSAGSTDALAPEACGPSPPKRMKKKVNFKGVTVYYFPRRQGFTCVPSEGGSTLGMSERHSFTRDFSLTDYTKEQKRIHRAILAEQRRQGKMFPSPLLASSVHNQEDDDVSSGSESDSEYDDYYFLQPLPIRQRRVLLRTAGVKKIDNEEKDECRDIRVSRNICGCDCKVFCDPATCTCSIAGIQCQVDRLSFPCGCTKDGCGNPAGRIEFNPIRVRTHFIHTLMRLELERKDSESPESTSASVTTASFLRSPTTNVDIDVVGANGEESEVVSTDNSDGTSNDSCSGASTDVSSHGKLVLKSRLKVKKAEAIDLNMFNSNEKGSCRDCQNTDMCNVMMHDVKFSMVTQQQQRQQQQQQQRAISAVLAAQPGYQGSPGQPQHHHLSLSQGISLLHPPPPPPQQQQQQQQQSSQHMLLFNDGEEEVYQAENTTSMYFDNDDSSYSEMSDTSPEGLEPRSFTGLNQGNFNGKFHMTPSQMFTTINSNNSKQTSIMSAGTSLLNPSCLQSLQASNPCGLSTPPSCSGSGIGVVEQQSCGLLSQTTPASASGQSMLRAPYLQPPCAGPPSAIVNTGLHLRPQIASAMAVDMEGSHMLQSSLPRFQNKLPHPEMMGSSGHITSTYKIDPTLLSPQTYSSDTLPTSADYLVQPGHLSPPSTGPFGSSSTTVTAITNFDPLPSPQLSACWSRSLVSPSLRDCFGLASPPALTSSIPGEDPSVSGDLIPCKSTFPPSHELCTANQITPTTTYATMTTTTRDLLAAHCPGISSHMDSKLEPPGSSAVKDDTTFPDYHVAGQVSKNSLLTNPQRPLYNTTYPEPVTGNTSAPFTPEDLDRKAPDLVDDIFVKSCLEPTATTQPSKLSTELPENSLLYPAEISTSLTLLTYNIPTSSSSNVQKSLCSSALATGINNFTPLKVCTDSLESGPTTLPATNLAVSQPGKFSGDNKKTLGLEVSKPDSSEVKTLGTPAVDLDSENRPCSLKGLRSSSWDDNAELCDLPDGEMSLVIPDSSFQQDGPETTSSTLQSLSSSPSTSEEEKESNVSPSFGEIMKESLVEMVLV</sequence>
<dbReference type="GO" id="GO:0005634">
    <property type="term" value="C:nucleus"/>
    <property type="evidence" value="ECO:0007669"/>
    <property type="project" value="UniProtKB-SubCell"/>
</dbReference>
<protein>
    <recommendedName>
        <fullName evidence="10">Cysteine/serine-rich nuclear protein N-terminal domain-containing protein</fullName>
    </recommendedName>
</protein>